<feature type="region of interest" description="Disordered" evidence="1">
    <location>
        <begin position="675"/>
        <end position="746"/>
    </location>
</feature>
<feature type="region of interest" description="Disordered" evidence="1">
    <location>
        <begin position="830"/>
        <end position="864"/>
    </location>
</feature>
<feature type="region of interest" description="Disordered" evidence="1">
    <location>
        <begin position="326"/>
        <end position="369"/>
    </location>
</feature>
<feature type="compositionally biased region" description="Pro residues" evidence="1">
    <location>
        <begin position="401"/>
        <end position="428"/>
    </location>
</feature>
<feature type="compositionally biased region" description="Low complexity" evidence="1">
    <location>
        <begin position="729"/>
        <end position="738"/>
    </location>
</feature>
<evidence type="ECO:0000313" key="3">
    <source>
        <dbReference type="EMBL" id="CAG8643624.1"/>
    </source>
</evidence>
<feature type="region of interest" description="Disordered" evidence="1">
    <location>
        <begin position="517"/>
        <end position="571"/>
    </location>
</feature>
<proteinExistence type="predicted"/>
<protein>
    <submittedName>
        <fullName evidence="3">16945_t:CDS:1</fullName>
    </submittedName>
</protein>
<gene>
    <name evidence="3" type="ORF">FMOSSE_LOCUS11119</name>
</gene>
<feature type="transmembrane region" description="Helical" evidence="2">
    <location>
        <begin position="247"/>
        <end position="267"/>
    </location>
</feature>
<feature type="compositionally biased region" description="Polar residues" evidence="1">
    <location>
        <begin position="646"/>
        <end position="663"/>
    </location>
</feature>
<name>A0A9N9DLQ4_FUNMO</name>
<comment type="caution">
    <text evidence="3">The sequence shown here is derived from an EMBL/GenBank/DDBJ whole genome shotgun (WGS) entry which is preliminary data.</text>
</comment>
<evidence type="ECO:0000256" key="1">
    <source>
        <dbReference type="SAM" id="MobiDB-lite"/>
    </source>
</evidence>
<feature type="compositionally biased region" description="Low complexity" evidence="1">
    <location>
        <begin position="847"/>
        <end position="864"/>
    </location>
</feature>
<evidence type="ECO:0000256" key="2">
    <source>
        <dbReference type="SAM" id="Phobius"/>
    </source>
</evidence>
<feature type="region of interest" description="Disordered" evidence="1">
    <location>
        <begin position="588"/>
        <end position="663"/>
    </location>
</feature>
<feature type="region of interest" description="Disordered" evidence="1">
    <location>
        <begin position="769"/>
        <end position="811"/>
    </location>
</feature>
<feature type="compositionally biased region" description="Low complexity" evidence="1">
    <location>
        <begin position="534"/>
        <end position="566"/>
    </location>
</feature>
<feature type="transmembrane region" description="Helical" evidence="2">
    <location>
        <begin position="165"/>
        <end position="184"/>
    </location>
</feature>
<feature type="transmembrane region" description="Helical" evidence="2">
    <location>
        <begin position="279"/>
        <end position="303"/>
    </location>
</feature>
<feature type="compositionally biased region" description="Polar residues" evidence="1">
    <location>
        <begin position="438"/>
        <end position="452"/>
    </location>
</feature>
<keyword evidence="2" id="KW-0812">Transmembrane</keyword>
<reference evidence="3" key="1">
    <citation type="submission" date="2021-06" db="EMBL/GenBank/DDBJ databases">
        <authorList>
            <person name="Kallberg Y."/>
            <person name="Tangrot J."/>
            <person name="Rosling A."/>
        </authorList>
    </citation>
    <scope>NUCLEOTIDE SEQUENCE</scope>
    <source>
        <strain evidence="3">87-6 pot B 2015</strain>
    </source>
</reference>
<sequence>MTHSSDLTYLTRAVFVSWTFIWFLQHVWNIDRFDALRWKRVKKYELKSSRVAISRDNISLNQLQKSVITILLVIMCPLQAFYDITISNVKYHEGFWVNPLNGEIISKPHQFWSKSNDDLVVPTNYILCANFSLQTCLLFLLQSFWNYLANNLAKTSFMGSFEFKSYIVYSIFSALIFPLLQFIYRDDTFYTEIIPQLVYAIFMFLIAMLGIRSHSRFTNLLHVTKNAKTPHVNIVLKLEYFRDMNRYLTWGLLIGSTAFMILCIDGLTSSKYLISHKFASDLILCHVNFSLWIVYITLILIFYPSTSTLSDALTIAKVTTSSSANTKGTLSNNLMPPNPQWMRSLNVDDSQSQSQWSTQISSQQTNSQMDSNSYLVEIHEDLPPPMQPYHERGLNSTTLPLSPPLSPPYHPSVPSIPPNSPPPPPPLPQHQIIIPPSTALNPITQSPTSYVKQSKLKYPSSPLLPRNNSFDNVKSVYDNEHTSHLPHSPPVHSPLNRSHFINDSIISPIPRKISDGSLLYSSMRPTPPKKSPRRPSVTSINSTTIIRGTTSTTSLSSSATVNSVTLPSSDDETINKVTNLDTRKVAPFMYQDLPTQQDSRERSIPSIARSPSQNPTITKAGETFQKRREESRRQQQKSISQKSIPTEVSSQQKSSLGTTKTSQARVFSPSLVKFATTANENSNPPSSTRRVSKSSQPSRTSKTLSQVTTRSYHGSPIVPRSGGDNETASSSTSTIKKSFPTQPNNLENIAVRSRSGGVKGVVGDVTNSARNSVVKNNATKSRSNSNTASIGNGKVNSTNSVRSSLLGSRTRSNSIADVGANSVFERLRSETISSSGKAKAKTKTIGRNRSVSSSSNSSTSSTGSIRKIIKAGMDKKVRIFSVI</sequence>
<dbReference type="Proteomes" id="UP000789375">
    <property type="component" value="Unassembled WGS sequence"/>
</dbReference>
<feature type="compositionally biased region" description="Basic and acidic residues" evidence="1">
    <location>
        <begin position="624"/>
        <end position="633"/>
    </location>
</feature>
<dbReference type="AlphaFoldDB" id="A0A9N9DLQ4"/>
<feature type="transmembrane region" description="Helical" evidence="2">
    <location>
        <begin position="124"/>
        <end position="145"/>
    </location>
</feature>
<feature type="transmembrane region" description="Helical" evidence="2">
    <location>
        <begin position="12"/>
        <end position="30"/>
    </location>
</feature>
<evidence type="ECO:0000313" key="4">
    <source>
        <dbReference type="Proteomes" id="UP000789375"/>
    </source>
</evidence>
<feature type="compositionally biased region" description="Polar residues" evidence="1">
    <location>
        <begin position="326"/>
        <end position="349"/>
    </location>
</feature>
<organism evidence="3 4">
    <name type="scientific">Funneliformis mosseae</name>
    <name type="common">Endomycorrhizal fungus</name>
    <name type="synonym">Glomus mosseae</name>
    <dbReference type="NCBI Taxonomy" id="27381"/>
    <lineage>
        <taxon>Eukaryota</taxon>
        <taxon>Fungi</taxon>
        <taxon>Fungi incertae sedis</taxon>
        <taxon>Mucoromycota</taxon>
        <taxon>Glomeromycotina</taxon>
        <taxon>Glomeromycetes</taxon>
        <taxon>Glomerales</taxon>
        <taxon>Glomeraceae</taxon>
        <taxon>Funneliformis</taxon>
    </lineage>
</organism>
<keyword evidence="2" id="KW-1133">Transmembrane helix</keyword>
<keyword evidence="2" id="KW-0472">Membrane</keyword>
<accession>A0A9N9DLQ4</accession>
<feature type="compositionally biased region" description="Polar residues" evidence="1">
    <location>
        <begin position="676"/>
        <end position="712"/>
    </location>
</feature>
<feature type="transmembrane region" description="Helical" evidence="2">
    <location>
        <begin position="193"/>
        <end position="211"/>
    </location>
</feature>
<dbReference type="EMBL" id="CAJVPP010004102">
    <property type="protein sequence ID" value="CAG8643624.1"/>
    <property type="molecule type" value="Genomic_DNA"/>
</dbReference>
<feature type="region of interest" description="Disordered" evidence="1">
    <location>
        <begin position="381"/>
        <end position="473"/>
    </location>
</feature>
<keyword evidence="4" id="KW-1185">Reference proteome</keyword>
<feature type="compositionally biased region" description="Low complexity" evidence="1">
    <location>
        <begin position="350"/>
        <end position="368"/>
    </location>
</feature>